<keyword evidence="3" id="KW-1185">Reference proteome</keyword>
<gene>
    <name evidence="2" type="ORF">GCM10022226_02690</name>
</gene>
<name>A0ABP7HFJ7_9ACTN</name>
<accession>A0ABP7HFJ7</accession>
<dbReference type="InterPro" id="IPR027981">
    <property type="entry name" value="DUF4446"/>
</dbReference>
<keyword evidence="1" id="KW-0472">Membrane</keyword>
<dbReference type="Pfam" id="PF14584">
    <property type="entry name" value="DUF4446"/>
    <property type="match status" value="1"/>
</dbReference>
<evidence type="ECO:0000313" key="3">
    <source>
        <dbReference type="Proteomes" id="UP001500888"/>
    </source>
</evidence>
<proteinExistence type="predicted"/>
<dbReference type="EMBL" id="BAAAZR010000001">
    <property type="protein sequence ID" value="GAA3787748.1"/>
    <property type="molecule type" value="Genomic_DNA"/>
</dbReference>
<organism evidence="2 3">
    <name type="scientific">Sphaerisporangium flaviroseum</name>
    <dbReference type="NCBI Taxonomy" id="509199"/>
    <lineage>
        <taxon>Bacteria</taxon>
        <taxon>Bacillati</taxon>
        <taxon>Actinomycetota</taxon>
        <taxon>Actinomycetes</taxon>
        <taxon>Streptosporangiales</taxon>
        <taxon>Streptosporangiaceae</taxon>
        <taxon>Sphaerisporangium</taxon>
    </lineage>
</organism>
<protein>
    <recommendedName>
        <fullName evidence="4">DUF4446 domain-containing protein</fullName>
    </recommendedName>
</protein>
<reference evidence="3" key="1">
    <citation type="journal article" date="2019" name="Int. J. Syst. Evol. Microbiol.">
        <title>The Global Catalogue of Microorganisms (GCM) 10K type strain sequencing project: providing services to taxonomists for standard genome sequencing and annotation.</title>
        <authorList>
            <consortium name="The Broad Institute Genomics Platform"/>
            <consortium name="The Broad Institute Genome Sequencing Center for Infectious Disease"/>
            <person name="Wu L."/>
            <person name="Ma J."/>
        </authorList>
    </citation>
    <scope>NUCLEOTIDE SEQUENCE [LARGE SCALE GENOMIC DNA]</scope>
    <source>
        <strain evidence="3">JCM 16908</strain>
    </source>
</reference>
<comment type="caution">
    <text evidence="2">The sequence shown here is derived from an EMBL/GenBank/DDBJ whole genome shotgun (WGS) entry which is preliminary data.</text>
</comment>
<keyword evidence="1" id="KW-1133">Transmembrane helix</keyword>
<evidence type="ECO:0008006" key="4">
    <source>
        <dbReference type="Google" id="ProtNLM"/>
    </source>
</evidence>
<feature type="transmembrane region" description="Helical" evidence="1">
    <location>
        <begin position="7"/>
        <end position="31"/>
    </location>
</feature>
<evidence type="ECO:0000256" key="1">
    <source>
        <dbReference type="SAM" id="Phobius"/>
    </source>
</evidence>
<keyword evidence="1" id="KW-0812">Transmembrane</keyword>
<evidence type="ECO:0000313" key="2">
    <source>
        <dbReference type="EMBL" id="GAA3787748.1"/>
    </source>
</evidence>
<dbReference type="Proteomes" id="UP001500888">
    <property type="component" value="Unassembled WGS sequence"/>
</dbReference>
<sequence length="145" mass="15179">MITLGRVVGTVIALVGGIAGMTGVAIGLLALRSARSAVEDCLDMLGRRCAGGGMVDVKAIRDVAVFRYDALAEMTGRLSFSVALINGLGDGIVLTSINGRTETRTYVRPVRGGRGIQPLSPEEEQAVRAARLGIGPDVVPQAHWH</sequence>